<accession>A0A0E9QVS7</accession>
<sequence length="26" mass="2882">MRERGGLSTKLNKRQSFPTVSAAAYL</sequence>
<dbReference type="EMBL" id="GBXM01088020">
    <property type="protein sequence ID" value="JAH20557.1"/>
    <property type="molecule type" value="Transcribed_RNA"/>
</dbReference>
<organism evidence="2">
    <name type="scientific">Anguilla anguilla</name>
    <name type="common">European freshwater eel</name>
    <name type="synonym">Muraena anguilla</name>
    <dbReference type="NCBI Taxonomy" id="7936"/>
    <lineage>
        <taxon>Eukaryota</taxon>
        <taxon>Metazoa</taxon>
        <taxon>Chordata</taxon>
        <taxon>Craniata</taxon>
        <taxon>Vertebrata</taxon>
        <taxon>Euteleostomi</taxon>
        <taxon>Actinopterygii</taxon>
        <taxon>Neopterygii</taxon>
        <taxon>Teleostei</taxon>
        <taxon>Anguilliformes</taxon>
        <taxon>Anguillidae</taxon>
        <taxon>Anguilla</taxon>
    </lineage>
</organism>
<evidence type="ECO:0000313" key="2">
    <source>
        <dbReference type="EMBL" id="JAH20557.1"/>
    </source>
</evidence>
<proteinExistence type="predicted"/>
<reference evidence="2" key="2">
    <citation type="journal article" date="2015" name="Fish Shellfish Immunol.">
        <title>Early steps in the European eel (Anguilla anguilla)-Vibrio vulnificus interaction in the gills: Role of the RtxA13 toxin.</title>
        <authorList>
            <person name="Callol A."/>
            <person name="Pajuelo D."/>
            <person name="Ebbesson L."/>
            <person name="Teles M."/>
            <person name="MacKenzie S."/>
            <person name="Amaro C."/>
        </authorList>
    </citation>
    <scope>NUCLEOTIDE SEQUENCE</scope>
</reference>
<protein>
    <submittedName>
        <fullName evidence="2">Uncharacterized protein</fullName>
    </submittedName>
</protein>
<evidence type="ECO:0000256" key="1">
    <source>
        <dbReference type="SAM" id="MobiDB-lite"/>
    </source>
</evidence>
<name>A0A0E9QVS7_ANGAN</name>
<dbReference type="AlphaFoldDB" id="A0A0E9QVS7"/>
<reference evidence="2" key="1">
    <citation type="submission" date="2014-11" db="EMBL/GenBank/DDBJ databases">
        <authorList>
            <person name="Amaro Gonzalez C."/>
        </authorList>
    </citation>
    <scope>NUCLEOTIDE SEQUENCE</scope>
</reference>
<feature type="region of interest" description="Disordered" evidence="1">
    <location>
        <begin position="1"/>
        <end position="26"/>
    </location>
</feature>